<dbReference type="Gene3D" id="3.30.70.1430">
    <property type="entry name" value="Multidrug efflux transporter AcrB pore domain"/>
    <property type="match status" value="2"/>
</dbReference>
<keyword evidence="1" id="KW-1133">Transmembrane helix</keyword>
<organism evidence="2 3">
    <name type="scientific">Sphingobium yanoikuyae</name>
    <name type="common">Sphingomonas yanoikuyae</name>
    <dbReference type="NCBI Taxonomy" id="13690"/>
    <lineage>
        <taxon>Bacteria</taxon>
        <taxon>Pseudomonadati</taxon>
        <taxon>Pseudomonadota</taxon>
        <taxon>Alphaproteobacteria</taxon>
        <taxon>Sphingomonadales</taxon>
        <taxon>Sphingomonadaceae</taxon>
        <taxon>Sphingobium</taxon>
    </lineage>
</organism>
<gene>
    <name evidence="2" type="ORF">CP98_05110</name>
</gene>
<feature type="transmembrane region" description="Helical" evidence="1">
    <location>
        <begin position="960"/>
        <end position="979"/>
    </location>
</feature>
<sequence length="1031" mass="111213">MSADQKGMNLSRWALSHQQMVGFMLVLAAVAGLFSYMALGRKEDPEFTVKTMMISVGWPGATAEQMSEQVIKPIETVLTENIPEIDYVKSKARPGQATLNVTLISTARSSAVPGIWYTVRKTVTDHRGDLPDAVIGPSFNDEFGTTYGNIYAITGDGFSYPVLKRYAETLRDRIQMLPDVAKTQIIGAQDEAIYVTYDSARLAMSGISAQAIADALDTTNGIAASGIVEAGAERVRMQVTGAFGSVEAIGATPIVANGKRIRLDAIATVERRPVDPATFKMRFGARDAVGVGISLRSDGDVARLGGDLKHVVATLQSEMPVGVEIHTVSDQTHVVDESVGEFTTSLVEAIVIVLAVNFLSLGWRPGIVVALCIPLVLAMTFVSMLYLNIDLQRISLGALIIALGLLVDDAIIVVEAVVTHLEAGWTRTRAAISAYGVTAVPMLVGTLITVAGFLPIAMSKATASEYVISLFQVIAISLILSWIVAVIFTPFIAYYLLPQRADARDDAGEPDEQYEGRFYGWFRRLLDRCLERRKTVVGLALTMFIASMLLFQIGVPRQFFPASDRPELVVDLQLSQNASFAQTQAVAARMERLLATDKRILSVTSYVGGGSPRFYLPLNVQTPDITLAELVLQTRDEEAREAVIGHIQGLFATHFPEARGRVSRLENGPSVGQPLQYRVAGPALAQIIPVADKLEALIRADSHARDVNSDRGEPLKAIRVDLDQDKVRALGLSTQAVQQSLQTAIGGAGTTSFRDRDLALDVVLRLNEAKRTDLGRIANLPIQTPNGAVPLSQLGHVSAGSEPAVLYQRNRQPTITIAADVEGEQASDLAKRIEPQIAAMRRALPPGASIVKGGSDEQSSINQKATLAAVPFAIFVIVILLMLQLQNVKRMLVVLATGPLALIGVALIMALFRIPFGFVAMLGSLALFGMVLRNSVILIAQIDTLSAHGLPMRQAVREAAVHRLRPIMLTALAAILAMIPLTRSTFWGPMAWAIMGGLMVATILTLIVLPALYELVFDRPQRCAGNPEISA</sequence>
<dbReference type="Pfam" id="PF00873">
    <property type="entry name" value="ACR_tran"/>
    <property type="match status" value="1"/>
</dbReference>
<dbReference type="GO" id="GO:0042910">
    <property type="term" value="F:xenobiotic transmembrane transporter activity"/>
    <property type="evidence" value="ECO:0007669"/>
    <property type="project" value="TreeGrafter"/>
</dbReference>
<dbReference type="PANTHER" id="PTHR32063:SF18">
    <property type="entry name" value="CATION EFFLUX SYSTEM PROTEIN"/>
    <property type="match status" value="1"/>
</dbReference>
<keyword evidence="1" id="KW-0472">Membrane</keyword>
<evidence type="ECO:0000313" key="2">
    <source>
        <dbReference type="EMBL" id="KEZ12511.1"/>
    </source>
</evidence>
<dbReference type="Proteomes" id="UP000028534">
    <property type="component" value="Unassembled WGS sequence"/>
</dbReference>
<feature type="transmembrane region" description="Helical" evidence="1">
    <location>
        <begin position="466"/>
        <end position="497"/>
    </location>
</feature>
<dbReference type="InterPro" id="IPR027463">
    <property type="entry name" value="AcrB_DN_DC_subdom"/>
</dbReference>
<dbReference type="Gene3D" id="3.30.70.1320">
    <property type="entry name" value="Multidrug efflux transporter AcrB pore domain like"/>
    <property type="match status" value="1"/>
</dbReference>
<feature type="transmembrane region" description="Helical" evidence="1">
    <location>
        <begin position="892"/>
        <end position="912"/>
    </location>
</feature>
<accession>A0A084E3G9</accession>
<dbReference type="PATRIC" id="fig|13690.10.peg.5287"/>
<evidence type="ECO:0000256" key="1">
    <source>
        <dbReference type="SAM" id="Phobius"/>
    </source>
</evidence>
<feature type="transmembrane region" description="Helical" evidence="1">
    <location>
        <begin position="918"/>
        <end position="940"/>
    </location>
</feature>
<feature type="transmembrane region" description="Helical" evidence="1">
    <location>
        <begin position="991"/>
        <end position="1013"/>
    </location>
</feature>
<dbReference type="SUPFAM" id="SSF82866">
    <property type="entry name" value="Multidrug efflux transporter AcrB transmembrane domain"/>
    <property type="match status" value="2"/>
</dbReference>
<dbReference type="Gene3D" id="3.30.2090.10">
    <property type="entry name" value="Multidrug efflux transporter AcrB TolC docking domain, DN and DC subdomains"/>
    <property type="match status" value="2"/>
</dbReference>
<dbReference type="PRINTS" id="PR00702">
    <property type="entry name" value="ACRIFLAVINRP"/>
</dbReference>
<dbReference type="RefSeq" id="WP_037523049.1">
    <property type="nucleotide sequence ID" value="NZ_DAIQKB010000050.1"/>
</dbReference>
<keyword evidence="1" id="KW-0812">Transmembrane</keyword>
<feature type="transmembrane region" description="Helical" evidence="1">
    <location>
        <begin position="430"/>
        <end position="454"/>
    </location>
</feature>
<dbReference type="GO" id="GO:0005886">
    <property type="term" value="C:plasma membrane"/>
    <property type="evidence" value="ECO:0007669"/>
    <property type="project" value="TreeGrafter"/>
</dbReference>
<feature type="transmembrane region" description="Helical" evidence="1">
    <location>
        <begin position="395"/>
        <end position="418"/>
    </location>
</feature>
<dbReference type="Gene3D" id="3.30.70.1440">
    <property type="entry name" value="Multidrug efflux transporter AcrB pore domain"/>
    <property type="match status" value="1"/>
</dbReference>
<dbReference type="SUPFAM" id="SSF82693">
    <property type="entry name" value="Multidrug efflux transporter AcrB pore domain, PN1, PN2, PC1 and PC2 subdomains"/>
    <property type="match status" value="3"/>
</dbReference>
<dbReference type="Gene3D" id="1.20.1640.10">
    <property type="entry name" value="Multidrug efflux transporter AcrB transmembrane domain"/>
    <property type="match status" value="2"/>
</dbReference>
<dbReference type="PANTHER" id="PTHR32063">
    <property type="match status" value="1"/>
</dbReference>
<comment type="caution">
    <text evidence="2">The sequence shown here is derived from an EMBL/GenBank/DDBJ whole genome shotgun (WGS) entry which is preliminary data.</text>
</comment>
<dbReference type="EMBL" id="JGVR01000065">
    <property type="protein sequence ID" value="KEZ12511.1"/>
    <property type="molecule type" value="Genomic_DNA"/>
</dbReference>
<feature type="transmembrane region" description="Helical" evidence="1">
    <location>
        <begin position="342"/>
        <end position="360"/>
    </location>
</feature>
<dbReference type="eggNOG" id="COG0841">
    <property type="taxonomic scope" value="Bacteria"/>
</dbReference>
<proteinExistence type="predicted"/>
<dbReference type="InterPro" id="IPR001036">
    <property type="entry name" value="Acrflvin-R"/>
</dbReference>
<dbReference type="AlphaFoldDB" id="A0A084E3G9"/>
<name>A0A084E3G9_SPHYA</name>
<evidence type="ECO:0000313" key="3">
    <source>
        <dbReference type="Proteomes" id="UP000028534"/>
    </source>
</evidence>
<feature type="transmembrane region" description="Helical" evidence="1">
    <location>
        <begin position="367"/>
        <end position="389"/>
    </location>
</feature>
<protein>
    <submittedName>
        <fullName evidence="2">Putative efflux system protein</fullName>
    </submittedName>
</protein>
<feature type="transmembrane region" description="Helical" evidence="1">
    <location>
        <begin position="865"/>
        <end position="885"/>
    </location>
</feature>
<feature type="transmembrane region" description="Helical" evidence="1">
    <location>
        <begin position="21"/>
        <end position="39"/>
    </location>
</feature>
<reference evidence="2 3" key="1">
    <citation type="submission" date="2014-03" db="EMBL/GenBank/DDBJ databases">
        <title>Genome sequence of Sphingobium yanoikuyae B1.</title>
        <authorList>
            <person name="Gan H.M."/>
            <person name="Gan H.Y."/>
            <person name="Savka M.A."/>
        </authorList>
    </citation>
    <scope>NUCLEOTIDE SEQUENCE [LARGE SCALE GENOMIC DNA]</scope>
    <source>
        <strain evidence="2 3">B1</strain>
    </source>
</reference>
<feature type="transmembrane region" description="Helical" evidence="1">
    <location>
        <begin position="536"/>
        <end position="555"/>
    </location>
</feature>
<dbReference type="SUPFAM" id="SSF82714">
    <property type="entry name" value="Multidrug efflux transporter AcrB TolC docking domain, DN and DC subdomains"/>
    <property type="match status" value="2"/>
</dbReference>